<dbReference type="Pfam" id="PF13590">
    <property type="entry name" value="DUF4136"/>
    <property type="match status" value="1"/>
</dbReference>
<protein>
    <recommendedName>
        <fullName evidence="2">DUF4136 domain-containing protein</fullName>
    </recommendedName>
</protein>
<dbReference type="STRING" id="1166337.SAMN05192580_1315"/>
<feature type="chain" id="PRO_5011676809" description="DUF4136 domain-containing protein" evidence="1">
    <location>
        <begin position="24"/>
        <end position="217"/>
    </location>
</feature>
<name>A0A1I6K4S6_9SPHN</name>
<feature type="domain" description="DUF4136" evidence="2">
    <location>
        <begin position="41"/>
        <end position="201"/>
    </location>
</feature>
<sequence>MSLSRTIFTLAAPAALLALSACATPFKADVARFQQMPPPAGQSFTVQAVNPRNQGGLEFQQYAGIISQALVAQGYQPAANPRSATFVVNVDYGVDNGNEKVVSTPGFGGYGGPWGYGGFGGWGGYRRGGFGGWGWGWNDPFFYGPQVDSYTYYTSYLDMTINRTADGQRLFEGKAKARSRTNSLPTLVPNLVEALFTGFPGRNGEEVRITVAPPPRG</sequence>
<proteinExistence type="predicted"/>
<dbReference type="RefSeq" id="WP_093312525.1">
    <property type="nucleotide sequence ID" value="NZ_FOZG01000001.1"/>
</dbReference>
<keyword evidence="4" id="KW-1185">Reference proteome</keyword>
<accession>A0A1I6K4S6</accession>
<organism evidence="3 4">
    <name type="scientific">Sphingomonas jatrophae</name>
    <dbReference type="NCBI Taxonomy" id="1166337"/>
    <lineage>
        <taxon>Bacteria</taxon>
        <taxon>Pseudomonadati</taxon>
        <taxon>Pseudomonadota</taxon>
        <taxon>Alphaproteobacteria</taxon>
        <taxon>Sphingomonadales</taxon>
        <taxon>Sphingomonadaceae</taxon>
        <taxon>Sphingomonas</taxon>
    </lineage>
</organism>
<dbReference type="Gene3D" id="3.30.160.670">
    <property type="match status" value="1"/>
</dbReference>
<evidence type="ECO:0000313" key="4">
    <source>
        <dbReference type="Proteomes" id="UP000198824"/>
    </source>
</evidence>
<keyword evidence="1" id="KW-0732">Signal</keyword>
<dbReference type="Proteomes" id="UP000198824">
    <property type="component" value="Unassembled WGS sequence"/>
</dbReference>
<reference evidence="3 4" key="1">
    <citation type="submission" date="2016-10" db="EMBL/GenBank/DDBJ databases">
        <authorList>
            <person name="de Groot N.N."/>
        </authorList>
    </citation>
    <scope>NUCLEOTIDE SEQUENCE [LARGE SCALE GENOMIC DNA]</scope>
    <source>
        <strain evidence="3 4">S5-249</strain>
    </source>
</reference>
<dbReference type="AlphaFoldDB" id="A0A1I6K4S6"/>
<dbReference type="InterPro" id="IPR025411">
    <property type="entry name" value="DUF4136"/>
</dbReference>
<dbReference type="OrthoDB" id="7501218at2"/>
<dbReference type="PROSITE" id="PS51257">
    <property type="entry name" value="PROKAR_LIPOPROTEIN"/>
    <property type="match status" value="1"/>
</dbReference>
<evidence type="ECO:0000259" key="2">
    <source>
        <dbReference type="Pfam" id="PF13590"/>
    </source>
</evidence>
<gene>
    <name evidence="3" type="ORF">SAMN05192580_1315</name>
</gene>
<evidence type="ECO:0000256" key="1">
    <source>
        <dbReference type="SAM" id="SignalP"/>
    </source>
</evidence>
<feature type="signal peptide" evidence="1">
    <location>
        <begin position="1"/>
        <end position="23"/>
    </location>
</feature>
<evidence type="ECO:0000313" key="3">
    <source>
        <dbReference type="EMBL" id="SFR86078.1"/>
    </source>
</evidence>
<dbReference type="EMBL" id="FOZG01000001">
    <property type="protein sequence ID" value="SFR86078.1"/>
    <property type="molecule type" value="Genomic_DNA"/>
</dbReference>